<evidence type="ECO:0000256" key="1">
    <source>
        <dbReference type="SAM" id="MobiDB-lite"/>
    </source>
</evidence>
<name>A0A6A6V231_9PLEO</name>
<sequence length="242" mass="27658">MGGWTVLDDVWDRGFEFGEMMEEMGRWRLGVKLESEEKAVGGEAAFPYTRSFMFREHRSTMDADDAVAYFDLVSSLAVFATTYLHDAITSHIKRFRAIAGQLDEGLWESLTRLCALFKVNDSTVQYYKARFPDQIGDLKQEQGTGAVRKGQVERGTDQDEPSVVGQQEDEQDETSTTTKAIPFDRLVDFIQKRRRREEAYTPMYIHRYTVAGGFDAVSKKKLYALMNEEDKNAAERKKAQDG</sequence>
<dbReference type="EMBL" id="MU006595">
    <property type="protein sequence ID" value="KAF2743670.1"/>
    <property type="molecule type" value="Genomic_DNA"/>
</dbReference>
<dbReference type="Proteomes" id="UP000799440">
    <property type="component" value="Unassembled WGS sequence"/>
</dbReference>
<evidence type="ECO:0000313" key="3">
    <source>
        <dbReference type="Proteomes" id="UP000799440"/>
    </source>
</evidence>
<keyword evidence="3" id="KW-1185">Reference proteome</keyword>
<reference evidence="2" key="1">
    <citation type="journal article" date="2020" name="Stud. Mycol.">
        <title>101 Dothideomycetes genomes: a test case for predicting lifestyles and emergence of pathogens.</title>
        <authorList>
            <person name="Haridas S."/>
            <person name="Albert R."/>
            <person name="Binder M."/>
            <person name="Bloem J."/>
            <person name="Labutti K."/>
            <person name="Salamov A."/>
            <person name="Andreopoulos B."/>
            <person name="Baker S."/>
            <person name="Barry K."/>
            <person name="Bills G."/>
            <person name="Bluhm B."/>
            <person name="Cannon C."/>
            <person name="Castanera R."/>
            <person name="Culley D."/>
            <person name="Daum C."/>
            <person name="Ezra D."/>
            <person name="Gonzalez J."/>
            <person name="Henrissat B."/>
            <person name="Kuo A."/>
            <person name="Liang C."/>
            <person name="Lipzen A."/>
            <person name="Lutzoni F."/>
            <person name="Magnuson J."/>
            <person name="Mondo S."/>
            <person name="Nolan M."/>
            <person name="Ohm R."/>
            <person name="Pangilinan J."/>
            <person name="Park H.-J."/>
            <person name="Ramirez L."/>
            <person name="Alfaro M."/>
            <person name="Sun H."/>
            <person name="Tritt A."/>
            <person name="Yoshinaga Y."/>
            <person name="Zwiers L.-H."/>
            <person name="Turgeon B."/>
            <person name="Goodwin S."/>
            <person name="Spatafora J."/>
            <person name="Crous P."/>
            <person name="Grigoriev I."/>
        </authorList>
    </citation>
    <scope>NUCLEOTIDE SEQUENCE</scope>
    <source>
        <strain evidence="2">CBS 119925</strain>
    </source>
</reference>
<proteinExistence type="predicted"/>
<dbReference type="OrthoDB" id="3796016at2759"/>
<gene>
    <name evidence="2" type="ORF">M011DRAFT_471216</name>
</gene>
<protein>
    <submittedName>
        <fullName evidence="2">Uncharacterized protein</fullName>
    </submittedName>
</protein>
<evidence type="ECO:0000313" key="2">
    <source>
        <dbReference type="EMBL" id="KAF2743670.1"/>
    </source>
</evidence>
<dbReference type="AlphaFoldDB" id="A0A6A6V231"/>
<feature type="region of interest" description="Disordered" evidence="1">
    <location>
        <begin position="142"/>
        <end position="178"/>
    </location>
</feature>
<organism evidence="2 3">
    <name type="scientific">Sporormia fimetaria CBS 119925</name>
    <dbReference type="NCBI Taxonomy" id="1340428"/>
    <lineage>
        <taxon>Eukaryota</taxon>
        <taxon>Fungi</taxon>
        <taxon>Dikarya</taxon>
        <taxon>Ascomycota</taxon>
        <taxon>Pezizomycotina</taxon>
        <taxon>Dothideomycetes</taxon>
        <taxon>Pleosporomycetidae</taxon>
        <taxon>Pleosporales</taxon>
        <taxon>Sporormiaceae</taxon>
        <taxon>Sporormia</taxon>
    </lineage>
</organism>
<accession>A0A6A6V231</accession>